<organism evidence="2 3">
    <name type="scientific">Candidatus Falkowbacteria bacterium CG10_big_fil_rev_8_21_14_0_10_43_11</name>
    <dbReference type="NCBI Taxonomy" id="1974568"/>
    <lineage>
        <taxon>Bacteria</taxon>
        <taxon>Candidatus Falkowiibacteriota</taxon>
    </lineage>
</organism>
<dbReference type="Proteomes" id="UP000229335">
    <property type="component" value="Unassembled WGS sequence"/>
</dbReference>
<sequence>MNNIILYINTTSEEKVALALGKTGKLIAKKEFKAKYRQSERLLPAIDLLLKKAKVKLQDLAGIAVVRGPGPFTATRIGVTVANALSYALNIKIAGLRADEFNTVEAMIAMGWKKLKKEKAGKIVEPVYDREPNITIKN</sequence>
<dbReference type="Pfam" id="PF00814">
    <property type="entry name" value="TsaD"/>
    <property type="match status" value="1"/>
</dbReference>
<proteinExistence type="predicted"/>
<protein>
    <submittedName>
        <fullName evidence="2">tRNA (Adenosine(37)-N6)-threonylcarbamoyltransferase complex dimerization subunit type 1 TsaB</fullName>
    </submittedName>
</protein>
<dbReference type="InterPro" id="IPR022496">
    <property type="entry name" value="T6A_TsaB"/>
</dbReference>
<evidence type="ECO:0000313" key="2">
    <source>
        <dbReference type="EMBL" id="PIT93834.1"/>
    </source>
</evidence>
<name>A0A2M6WM71_9BACT</name>
<dbReference type="SUPFAM" id="SSF53067">
    <property type="entry name" value="Actin-like ATPase domain"/>
    <property type="match status" value="1"/>
</dbReference>
<evidence type="ECO:0000259" key="1">
    <source>
        <dbReference type="Pfam" id="PF00814"/>
    </source>
</evidence>
<dbReference type="Gene3D" id="3.30.420.40">
    <property type="match status" value="1"/>
</dbReference>
<dbReference type="InterPro" id="IPR000905">
    <property type="entry name" value="Gcp-like_dom"/>
</dbReference>
<dbReference type="GO" id="GO:0016740">
    <property type="term" value="F:transferase activity"/>
    <property type="evidence" value="ECO:0007669"/>
    <property type="project" value="UniProtKB-KW"/>
</dbReference>
<keyword evidence="2" id="KW-0808">Transferase</keyword>
<reference evidence="3" key="1">
    <citation type="submission" date="2017-09" db="EMBL/GenBank/DDBJ databases">
        <title>Depth-based differentiation of microbial function through sediment-hosted aquifers and enrichment of novel symbionts in the deep terrestrial subsurface.</title>
        <authorList>
            <person name="Probst A.J."/>
            <person name="Ladd B."/>
            <person name="Jarett J.K."/>
            <person name="Geller-Mcgrath D.E."/>
            <person name="Sieber C.M.K."/>
            <person name="Emerson J.B."/>
            <person name="Anantharaman K."/>
            <person name="Thomas B.C."/>
            <person name="Malmstrom R."/>
            <person name="Stieglmeier M."/>
            <person name="Klingl A."/>
            <person name="Woyke T."/>
            <person name="Ryan C.M."/>
            <person name="Banfield J.F."/>
        </authorList>
    </citation>
    <scope>NUCLEOTIDE SEQUENCE [LARGE SCALE GENOMIC DNA]</scope>
</reference>
<dbReference type="InterPro" id="IPR043129">
    <property type="entry name" value="ATPase_NBD"/>
</dbReference>
<dbReference type="AlphaFoldDB" id="A0A2M6WM71"/>
<dbReference type="NCBIfam" id="TIGR03725">
    <property type="entry name" value="T6A_YeaZ"/>
    <property type="match status" value="1"/>
</dbReference>
<dbReference type="GO" id="GO:0002949">
    <property type="term" value="P:tRNA threonylcarbamoyladenosine modification"/>
    <property type="evidence" value="ECO:0007669"/>
    <property type="project" value="InterPro"/>
</dbReference>
<evidence type="ECO:0000313" key="3">
    <source>
        <dbReference type="Proteomes" id="UP000229335"/>
    </source>
</evidence>
<gene>
    <name evidence="2" type="primary">tsaB</name>
    <name evidence="2" type="ORF">COU00_02170</name>
</gene>
<feature type="domain" description="Gcp-like" evidence="1">
    <location>
        <begin position="37"/>
        <end position="108"/>
    </location>
</feature>
<comment type="caution">
    <text evidence="2">The sequence shown here is derived from an EMBL/GenBank/DDBJ whole genome shotgun (WGS) entry which is preliminary data.</text>
</comment>
<accession>A0A2M6WM71</accession>
<dbReference type="EMBL" id="PFAS01000036">
    <property type="protein sequence ID" value="PIT93834.1"/>
    <property type="molecule type" value="Genomic_DNA"/>
</dbReference>